<dbReference type="SMART" id="SM00388">
    <property type="entry name" value="HisKA"/>
    <property type="match status" value="1"/>
</dbReference>
<dbReference type="CDD" id="cd00082">
    <property type="entry name" value="HisKA"/>
    <property type="match status" value="1"/>
</dbReference>
<evidence type="ECO:0000256" key="1">
    <source>
        <dbReference type="ARBA" id="ARBA00000085"/>
    </source>
</evidence>
<dbReference type="Proteomes" id="UP000006844">
    <property type="component" value="Chromosome"/>
</dbReference>
<dbReference type="InterPro" id="IPR050351">
    <property type="entry name" value="BphY/WalK/GraS-like"/>
</dbReference>
<evidence type="ECO:0000256" key="3">
    <source>
        <dbReference type="ARBA" id="ARBA00022553"/>
    </source>
</evidence>
<dbReference type="eggNOG" id="COG2205">
    <property type="taxonomic scope" value="Bacteria"/>
</dbReference>
<evidence type="ECO:0000256" key="4">
    <source>
        <dbReference type="ARBA" id="ARBA00022679"/>
    </source>
</evidence>
<dbReference type="OrthoDB" id="9773956at2"/>
<comment type="catalytic activity">
    <reaction evidence="1">
        <text>ATP + protein L-histidine = ADP + protein N-phospho-L-histidine.</text>
        <dbReference type="EC" id="2.7.13.3"/>
    </reaction>
</comment>
<dbReference type="InterPro" id="IPR003594">
    <property type="entry name" value="HATPase_dom"/>
</dbReference>
<sequence>MNSTRRRGAIAFFLTLGVCLVATAVVLQFGWIIVNGKRFPVLLVLGIVLFILMIAGMIINTIFLVREIRRNERQDSFLNSVTHELKTPIASIQLSLETLQQRPMSEDQRQGFYGMMMEDNARLLATVEQILRAGDASHRKSARHRLPVDLRALTLECLNDIARRHQLRPEAVRMEDRAQGAAVIVAGDVEDLRSALMNVLENAVKYSPVGVRIIAELDLARDGRVSLKINDSGVGIPAAMLKRVFHRFYRVTGRDSVNVKGTGLGLFIVRSVMRQHGGDATAQSFGPGKGTTISLWLPSTGQHGEKA</sequence>
<dbReference type="AlphaFoldDB" id="E8V8I4"/>
<dbReference type="SUPFAM" id="SSF55874">
    <property type="entry name" value="ATPase domain of HSP90 chaperone/DNA topoisomerase II/histidine kinase"/>
    <property type="match status" value="1"/>
</dbReference>
<dbReference type="Gene3D" id="3.30.565.10">
    <property type="entry name" value="Histidine kinase-like ATPase, C-terminal domain"/>
    <property type="match status" value="1"/>
</dbReference>
<keyword evidence="6" id="KW-0902">Two-component regulatory system</keyword>
<dbReference type="Pfam" id="PF00512">
    <property type="entry name" value="HisKA"/>
    <property type="match status" value="1"/>
</dbReference>
<keyword evidence="10" id="KW-1185">Reference proteome</keyword>
<evidence type="ECO:0000256" key="5">
    <source>
        <dbReference type="ARBA" id="ARBA00022777"/>
    </source>
</evidence>
<name>E8V8I4_TERSS</name>
<dbReference type="EMBL" id="CP002467">
    <property type="protein sequence ID" value="ADV82963.1"/>
    <property type="molecule type" value="Genomic_DNA"/>
</dbReference>
<feature type="transmembrane region" description="Helical" evidence="7">
    <location>
        <begin position="39"/>
        <end position="65"/>
    </location>
</feature>
<feature type="transmembrane region" description="Helical" evidence="7">
    <location>
        <begin position="12"/>
        <end position="33"/>
    </location>
</feature>
<keyword evidence="3" id="KW-0597">Phosphoprotein</keyword>
<dbReference type="GO" id="GO:0004721">
    <property type="term" value="F:phosphoprotein phosphatase activity"/>
    <property type="evidence" value="ECO:0007669"/>
    <property type="project" value="TreeGrafter"/>
</dbReference>
<gene>
    <name evidence="9" type="ordered locus">AciPR4_2161</name>
</gene>
<keyword evidence="7" id="KW-0472">Membrane</keyword>
<dbReference type="InterPro" id="IPR036890">
    <property type="entry name" value="HATPase_C_sf"/>
</dbReference>
<evidence type="ECO:0000259" key="8">
    <source>
        <dbReference type="PROSITE" id="PS50109"/>
    </source>
</evidence>
<proteinExistence type="predicted"/>
<dbReference type="CDD" id="cd00075">
    <property type="entry name" value="HATPase"/>
    <property type="match status" value="1"/>
</dbReference>
<dbReference type="PROSITE" id="PS50109">
    <property type="entry name" value="HIS_KIN"/>
    <property type="match status" value="1"/>
</dbReference>
<keyword evidence="7" id="KW-1133">Transmembrane helix</keyword>
<keyword evidence="5 9" id="KW-0418">Kinase</keyword>
<dbReference type="KEGG" id="tsa:AciPR4_2161"/>
<dbReference type="STRING" id="401053.AciPR4_2161"/>
<feature type="domain" description="Histidine kinase" evidence="8">
    <location>
        <begin position="80"/>
        <end position="301"/>
    </location>
</feature>
<dbReference type="SUPFAM" id="SSF47384">
    <property type="entry name" value="Homodimeric domain of signal transducing histidine kinase"/>
    <property type="match status" value="1"/>
</dbReference>
<dbReference type="InterPro" id="IPR004358">
    <property type="entry name" value="Sig_transdc_His_kin-like_C"/>
</dbReference>
<dbReference type="PRINTS" id="PR00344">
    <property type="entry name" value="BCTRLSENSOR"/>
</dbReference>
<dbReference type="RefSeq" id="WP_013568696.1">
    <property type="nucleotide sequence ID" value="NC_014963.1"/>
</dbReference>
<dbReference type="GO" id="GO:0000155">
    <property type="term" value="F:phosphorelay sensor kinase activity"/>
    <property type="evidence" value="ECO:0007669"/>
    <property type="project" value="InterPro"/>
</dbReference>
<dbReference type="PANTHER" id="PTHR45453:SF1">
    <property type="entry name" value="PHOSPHATE REGULON SENSOR PROTEIN PHOR"/>
    <property type="match status" value="1"/>
</dbReference>
<dbReference type="PANTHER" id="PTHR45453">
    <property type="entry name" value="PHOSPHATE REGULON SENSOR PROTEIN PHOR"/>
    <property type="match status" value="1"/>
</dbReference>
<evidence type="ECO:0000256" key="2">
    <source>
        <dbReference type="ARBA" id="ARBA00012438"/>
    </source>
</evidence>
<organism evidence="9 10">
    <name type="scientific">Terriglobus saanensis (strain ATCC BAA-1853 / DSM 23119 / SP1PR4)</name>
    <dbReference type="NCBI Taxonomy" id="401053"/>
    <lineage>
        <taxon>Bacteria</taxon>
        <taxon>Pseudomonadati</taxon>
        <taxon>Acidobacteriota</taxon>
        <taxon>Terriglobia</taxon>
        <taxon>Terriglobales</taxon>
        <taxon>Acidobacteriaceae</taxon>
        <taxon>Terriglobus</taxon>
    </lineage>
</organism>
<dbReference type="InterPro" id="IPR003661">
    <property type="entry name" value="HisK_dim/P_dom"/>
</dbReference>
<accession>E8V8I4</accession>
<evidence type="ECO:0000256" key="6">
    <source>
        <dbReference type="ARBA" id="ARBA00023012"/>
    </source>
</evidence>
<dbReference type="GO" id="GO:0005886">
    <property type="term" value="C:plasma membrane"/>
    <property type="evidence" value="ECO:0007669"/>
    <property type="project" value="TreeGrafter"/>
</dbReference>
<dbReference type="SMART" id="SM00387">
    <property type="entry name" value="HATPase_c"/>
    <property type="match status" value="1"/>
</dbReference>
<dbReference type="InterPro" id="IPR036097">
    <property type="entry name" value="HisK_dim/P_sf"/>
</dbReference>
<dbReference type="EC" id="2.7.13.3" evidence="2"/>
<reference evidence="9 10" key="1">
    <citation type="journal article" date="2012" name="Stand. Genomic Sci.">
        <title>Complete genome sequence of Terriglobus saanensis type strain SP1PR4(T), an Acidobacteria from tundra soil.</title>
        <authorList>
            <person name="Rawat S.R."/>
            <person name="Mannisto M.K."/>
            <person name="Starovoytov V."/>
            <person name="Goodwin L."/>
            <person name="Nolan M."/>
            <person name="Hauser L."/>
            <person name="Land M."/>
            <person name="Davenport K.W."/>
            <person name="Woyke T."/>
            <person name="Haggblom M.M."/>
        </authorList>
    </citation>
    <scope>NUCLEOTIDE SEQUENCE</scope>
    <source>
        <strain evidence="10">ATCC BAA-1853 / DSM 23119 / SP1PR4</strain>
    </source>
</reference>
<dbReference type="GO" id="GO:0016036">
    <property type="term" value="P:cellular response to phosphate starvation"/>
    <property type="evidence" value="ECO:0007669"/>
    <property type="project" value="TreeGrafter"/>
</dbReference>
<evidence type="ECO:0000313" key="9">
    <source>
        <dbReference type="EMBL" id="ADV82963.1"/>
    </source>
</evidence>
<dbReference type="Gene3D" id="1.10.287.130">
    <property type="match status" value="1"/>
</dbReference>
<dbReference type="HOGENOM" id="CLU_000445_89_3_0"/>
<protein>
    <recommendedName>
        <fullName evidence="2">histidine kinase</fullName>
        <ecNumber evidence="2">2.7.13.3</ecNumber>
    </recommendedName>
</protein>
<dbReference type="InterPro" id="IPR005467">
    <property type="entry name" value="His_kinase_dom"/>
</dbReference>
<keyword evidence="4" id="KW-0808">Transferase</keyword>
<keyword evidence="7" id="KW-0812">Transmembrane</keyword>
<evidence type="ECO:0000256" key="7">
    <source>
        <dbReference type="SAM" id="Phobius"/>
    </source>
</evidence>
<dbReference type="Pfam" id="PF02518">
    <property type="entry name" value="HATPase_c"/>
    <property type="match status" value="1"/>
</dbReference>
<evidence type="ECO:0000313" key="10">
    <source>
        <dbReference type="Proteomes" id="UP000006844"/>
    </source>
</evidence>